<reference evidence="1 2" key="1">
    <citation type="submission" date="2020-04" db="EMBL/GenBank/DDBJ databases">
        <authorList>
            <person name="Wallbank WR R."/>
            <person name="Pardo Diaz C."/>
            <person name="Kozak K."/>
            <person name="Martin S."/>
            <person name="Jiggins C."/>
            <person name="Moest M."/>
            <person name="Warren A I."/>
            <person name="Byers J.R.P. K."/>
            <person name="Montejo-Kovacevich G."/>
            <person name="Yen C E."/>
        </authorList>
    </citation>
    <scope>NUCLEOTIDE SEQUENCE [LARGE SCALE GENOMIC DNA]</scope>
</reference>
<proteinExistence type="predicted"/>
<dbReference type="AlphaFoldDB" id="A0A8S1BKK1"/>
<dbReference type="EMBL" id="CADEBC010000696">
    <property type="protein sequence ID" value="CAB3260070.1"/>
    <property type="molecule type" value="Genomic_DNA"/>
</dbReference>
<keyword evidence="2" id="KW-1185">Reference proteome</keyword>
<dbReference type="OrthoDB" id="7408319at2759"/>
<comment type="caution">
    <text evidence="1">The sequence shown here is derived from an EMBL/GenBank/DDBJ whole genome shotgun (WGS) entry which is preliminary data.</text>
</comment>
<name>A0A8S1BKK1_ARCPL</name>
<evidence type="ECO:0000313" key="1">
    <source>
        <dbReference type="EMBL" id="CAB3260070.1"/>
    </source>
</evidence>
<organism evidence="1 2">
    <name type="scientific">Arctia plantaginis</name>
    <name type="common">Wood tiger moth</name>
    <name type="synonym">Phalaena plantaginis</name>
    <dbReference type="NCBI Taxonomy" id="874455"/>
    <lineage>
        <taxon>Eukaryota</taxon>
        <taxon>Metazoa</taxon>
        <taxon>Ecdysozoa</taxon>
        <taxon>Arthropoda</taxon>
        <taxon>Hexapoda</taxon>
        <taxon>Insecta</taxon>
        <taxon>Pterygota</taxon>
        <taxon>Neoptera</taxon>
        <taxon>Endopterygota</taxon>
        <taxon>Lepidoptera</taxon>
        <taxon>Glossata</taxon>
        <taxon>Ditrysia</taxon>
        <taxon>Noctuoidea</taxon>
        <taxon>Erebidae</taxon>
        <taxon>Arctiinae</taxon>
        <taxon>Arctia</taxon>
    </lineage>
</organism>
<sequence>MAIAWSAVIRRHFSVSAPSAPRAAALRLSAASAAPLSGICTSDAPRDSVLVTSVYVRPFAAEDELPRRAHYSAYYAVKTIANRVTVINNFVWPLTLSKPLNREKFVKSPARGPVIALISVEKF</sequence>
<dbReference type="Proteomes" id="UP000494106">
    <property type="component" value="Unassembled WGS sequence"/>
</dbReference>
<protein>
    <submittedName>
        <fullName evidence="1">Uncharacterized protein</fullName>
    </submittedName>
</protein>
<evidence type="ECO:0000313" key="2">
    <source>
        <dbReference type="Proteomes" id="UP000494106"/>
    </source>
</evidence>
<gene>
    <name evidence="1" type="ORF">APLA_LOCUS17212</name>
</gene>
<accession>A0A8S1BKK1</accession>